<organism evidence="3 4">
    <name type="scientific">Stomoxys calcitrans</name>
    <name type="common">Stable fly</name>
    <name type="synonym">Conops calcitrans</name>
    <dbReference type="NCBI Taxonomy" id="35570"/>
    <lineage>
        <taxon>Eukaryota</taxon>
        <taxon>Metazoa</taxon>
        <taxon>Ecdysozoa</taxon>
        <taxon>Arthropoda</taxon>
        <taxon>Hexapoda</taxon>
        <taxon>Insecta</taxon>
        <taxon>Pterygota</taxon>
        <taxon>Neoptera</taxon>
        <taxon>Endopterygota</taxon>
        <taxon>Diptera</taxon>
        <taxon>Brachycera</taxon>
        <taxon>Muscomorpha</taxon>
        <taxon>Muscoidea</taxon>
        <taxon>Muscidae</taxon>
        <taxon>Stomoxys</taxon>
    </lineage>
</organism>
<dbReference type="VEuPathDB" id="VectorBase:SCAU008169"/>
<gene>
    <name evidence="3" type="primary">106096019</name>
</gene>
<feature type="region of interest" description="Disordered" evidence="1">
    <location>
        <begin position="47"/>
        <end position="71"/>
    </location>
</feature>
<name>A0A1I8PHU4_STOCA</name>
<dbReference type="KEGG" id="scac:106096019"/>
<sequence length="266" mass="29762">MPALYSDISDHLEFFNLSDDLKENENEKQNANAFIIMVDELRELDHGTLTSPPHPFGNETASASRVASEPAPMRCPSLDSCHSRDQFLISMVNEFLNDTDDTVIEESTVTKSSPLNIEYMPEHQSEVESLMDFHHIKELQANSDVITSPHATEDMGVSTVVVPTSSLSSPLFTLATAPSTSSRSLLTNEHASTEMPTLLLTVRKDTTTSPNVISTATNMREISYQRFGRLNRNLPAEVHNFKCHLCAFSCKRKELLLQHFQDKHPT</sequence>
<evidence type="ECO:0000259" key="2">
    <source>
        <dbReference type="PROSITE" id="PS00028"/>
    </source>
</evidence>
<evidence type="ECO:0000313" key="3">
    <source>
        <dbReference type="EnsemblMetazoa" id="SCAU008169-PA"/>
    </source>
</evidence>
<dbReference type="OrthoDB" id="407106at2759"/>
<accession>A0A1I8PHU4</accession>
<dbReference type="InterPro" id="IPR013087">
    <property type="entry name" value="Znf_C2H2_type"/>
</dbReference>
<dbReference type="PROSITE" id="PS00028">
    <property type="entry name" value="ZINC_FINGER_C2H2_1"/>
    <property type="match status" value="1"/>
</dbReference>
<evidence type="ECO:0000256" key="1">
    <source>
        <dbReference type="SAM" id="MobiDB-lite"/>
    </source>
</evidence>
<dbReference type="Proteomes" id="UP000095300">
    <property type="component" value="Unassembled WGS sequence"/>
</dbReference>
<protein>
    <recommendedName>
        <fullName evidence="2">C2H2-type domain-containing protein</fullName>
    </recommendedName>
</protein>
<dbReference type="EnsemblMetazoa" id="SCAU008169-RA">
    <property type="protein sequence ID" value="SCAU008169-PA"/>
    <property type="gene ID" value="SCAU008169"/>
</dbReference>
<dbReference type="AlphaFoldDB" id="A0A1I8PHU4"/>
<evidence type="ECO:0000313" key="4">
    <source>
        <dbReference type="Proteomes" id="UP000095300"/>
    </source>
</evidence>
<feature type="domain" description="C2H2-type" evidence="2">
    <location>
        <begin position="243"/>
        <end position="264"/>
    </location>
</feature>
<proteinExistence type="predicted"/>
<reference evidence="3" key="1">
    <citation type="submission" date="2020-05" db="UniProtKB">
        <authorList>
            <consortium name="EnsemblMetazoa"/>
        </authorList>
    </citation>
    <scope>IDENTIFICATION</scope>
    <source>
        <strain evidence="3">USDA</strain>
    </source>
</reference>
<keyword evidence="4" id="KW-1185">Reference proteome</keyword>